<gene>
    <name evidence="1" type="ORF">PN36_00600</name>
</gene>
<comment type="caution">
    <text evidence="1">The sequence shown here is derived from an EMBL/GenBank/DDBJ whole genome shotgun (WGS) entry which is preliminary data.</text>
</comment>
<accession>A0A0A6RV69</accession>
<evidence type="ECO:0000313" key="2">
    <source>
        <dbReference type="Proteomes" id="UP000030428"/>
    </source>
</evidence>
<dbReference type="EMBL" id="JSZA02000002">
    <property type="protein sequence ID" value="KHD10806.1"/>
    <property type="molecule type" value="Genomic_DNA"/>
</dbReference>
<evidence type="ECO:0000313" key="1">
    <source>
        <dbReference type="EMBL" id="KHD10806.1"/>
    </source>
</evidence>
<reference evidence="1 2" key="1">
    <citation type="journal article" date="2016" name="Front. Microbiol.">
        <title>Single-Cell (Meta-)Genomics of a Dimorphic Candidatus Thiomargarita nelsonii Reveals Genomic Plasticity.</title>
        <authorList>
            <person name="Flood B.E."/>
            <person name="Fliss P."/>
            <person name="Jones D.S."/>
            <person name="Dick G.J."/>
            <person name="Jain S."/>
            <person name="Kaster A.K."/>
            <person name="Winkel M."/>
            <person name="Mussmann M."/>
            <person name="Bailey J."/>
        </authorList>
    </citation>
    <scope>NUCLEOTIDE SEQUENCE [LARGE SCALE GENOMIC DNA]</scope>
    <source>
        <strain evidence="1">Hydrate Ridge</strain>
    </source>
</reference>
<sequence length="196" mass="22428">MNAKFETFFVKALYEAKIEELVNTYREKHFSVKKHVQMGEVEFDVVVKQGEKNIAFEIMVLPISKSELSEIDKYHKKAKALGYDFRLITIAKPKKSTIEIAWLEKALLKYFAVHPIDTGSTQYQDIETAIQSISITGSQARVCLDGNLSVMDHSGHNSEMLPFQGKLSLNLSEHKIKDADLKVDNHYWYDRASQQA</sequence>
<organism evidence="1 2">
    <name type="scientific">Candidatus Thiomargarita nelsonii</name>
    <dbReference type="NCBI Taxonomy" id="1003181"/>
    <lineage>
        <taxon>Bacteria</taxon>
        <taxon>Pseudomonadati</taxon>
        <taxon>Pseudomonadota</taxon>
        <taxon>Gammaproteobacteria</taxon>
        <taxon>Thiotrichales</taxon>
        <taxon>Thiotrichaceae</taxon>
        <taxon>Thiomargarita</taxon>
    </lineage>
</organism>
<name>A0A0A6RV69_9GAMM</name>
<keyword evidence="2" id="KW-1185">Reference proteome</keyword>
<proteinExistence type="predicted"/>
<protein>
    <submittedName>
        <fullName evidence="1">Uncharacterized protein</fullName>
    </submittedName>
</protein>
<dbReference type="AlphaFoldDB" id="A0A0A6RV69"/>
<dbReference type="Proteomes" id="UP000030428">
    <property type="component" value="Unassembled WGS sequence"/>
</dbReference>